<dbReference type="PROSITE" id="PS50181">
    <property type="entry name" value="FBOX"/>
    <property type="match status" value="1"/>
</dbReference>
<sequence length="102" mass="11797">MPFLTLPRDVIDKILHELPVVDMLTCLSVNKYLNEVLTDSIRLKLKIQLWSLGAESNPFVKLSPFERLRQLNKSTDNWKNLTPEFIYSINIPTRAAVETIEV</sequence>
<keyword evidence="3" id="KW-1185">Reference proteome</keyword>
<dbReference type="CDD" id="cd09917">
    <property type="entry name" value="F-box_SF"/>
    <property type="match status" value="1"/>
</dbReference>
<reference evidence="2" key="1">
    <citation type="submission" date="2020-11" db="EMBL/GenBank/DDBJ databases">
        <authorList>
            <consortium name="DOE Joint Genome Institute"/>
            <person name="Ahrendt S."/>
            <person name="Riley R."/>
            <person name="Andreopoulos W."/>
            <person name="Labutti K."/>
            <person name="Pangilinan J."/>
            <person name="Ruiz-Duenas F.J."/>
            <person name="Barrasa J.M."/>
            <person name="Sanchez-Garcia M."/>
            <person name="Camarero S."/>
            <person name="Miyauchi S."/>
            <person name="Serrano A."/>
            <person name="Linde D."/>
            <person name="Babiker R."/>
            <person name="Drula E."/>
            <person name="Ayuso-Fernandez I."/>
            <person name="Pacheco R."/>
            <person name="Padilla G."/>
            <person name="Ferreira P."/>
            <person name="Barriuso J."/>
            <person name="Kellner H."/>
            <person name="Castanera R."/>
            <person name="Alfaro M."/>
            <person name="Ramirez L."/>
            <person name="Pisabarro A.G."/>
            <person name="Kuo A."/>
            <person name="Tritt A."/>
            <person name="Lipzen A."/>
            <person name="He G."/>
            <person name="Yan M."/>
            <person name="Ng V."/>
            <person name="Cullen D."/>
            <person name="Martin F."/>
            <person name="Rosso M.-N."/>
            <person name="Henrissat B."/>
            <person name="Hibbett D."/>
            <person name="Martinez A.T."/>
            <person name="Grigoriev I.V."/>
        </authorList>
    </citation>
    <scope>NUCLEOTIDE SEQUENCE</scope>
    <source>
        <strain evidence="2">CIRM-BRFM 674</strain>
    </source>
</reference>
<dbReference type="EMBL" id="MU155172">
    <property type="protein sequence ID" value="KAF9481921.1"/>
    <property type="molecule type" value="Genomic_DNA"/>
</dbReference>
<dbReference type="InterPro" id="IPR036047">
    <property type="entry name" value="F-box-like_dom_sf"/>
</dbReference>
<gene>
    <name evidence="2" type="ORF">BDN70DRAFT_930462</name>
</gene>
<dbReference type="Pfam" id="PF00646">
    <property type="entry name" value="F-box"/>
    <property type="match status" value="1"/>
</dbReference>
<protein>
    <recommendedName>
        <fullName evidence="1">F-box domain-containing protein</fullName>
    </recommendedName>
</protein>
<dbReference type="SUPFAM" id="SSF81383">
    <property type="entry name" value="F-box domain"/>
    <property type="match status" value="1"/>
</dbReference>
<proteinExistence type="predicted"/>
<dbReference type="Proteomes" id="UP000807469">
    <property type="component" value="Unassembled WGS sequence"/>
</dbReference>
<dbReference type="AlphaFoldDB" id="A0A9P5Z9J8"/>
<feature type="domain" description="F-box" evidence="1">
    <location>
        <begin position="1"/>
        <end position="47"/>
    </location>
</feature>
<accession>A0A9P5Z9J8</accession>
<name>A0A9P5Z9J8_9AGAR</name>
<evidence type="ECO:0000313" key="2">
    <source>
        <dbReference type="EMBL" id="KAF9481921.1"/>
    </source>
</evidence>
<evidence type="ECO:0000313" key="3">
    <source>
        <dbReference type="Proteomes" id="UP000807469"/>
    </source>
</evidence>
<evidence type="ECO:0000259" key="1">
    <source>
        <dbReference type="PROSITE" id="PS50181"/>
    </source>
</evidence>
<dbReference type="InterPro" id="IPR001810">
    <property type="entry name" value="F-box_dom"/>
</dbReference>
<dbReference type="OrthoDB" id="2745718at2759"/>
<organism evidence="2 3">
    <name type="scientific">Pholiota conissans</name>
    <dbReference type="NCBI Taxonomy" id="109636"/>
    <lineage>
        <taxon>Eukaryota</taxon>
        <taxon>Fungi</taxon>
        <taxon>Dikarya</taxon>
        <taxon>Basidiomycota</taxon>
        <taxon>Agaricomycotina</taxon>
        <taxon>Agaricomycetes</taxon>
        <taxon>Agaricomycetidae</taxon>
        <taxon>Agaricales</taxon>
        <taxon>Agaricineae</taxon>
        <taxon>Strophariaceae</taxon>
        <taxon>Pholiota</taxon>
    </lineage>
</organism>
<comment type="caution">
    <text evidence="2">The sequence shown here is derived from an EMBL/GenBank/DDBJ whole genome shotgun (WGS) entry which is preliminary data.</text>
</comment>